<evidence type="ECO:0000259" key="1">
    <source>
        <dbReference type="Pfam" id="PF07969"/>
    </source>
</evidence>
<dbReference type="AlphaFoldDB" id="A0A917H5Z5"/>
<protein>
    <submittedName>
        <fullName evidence="2">Amidohydrolase</fullName>
    </submittedName>
</protein>
<dbReference type="RefSeq" id="WP_188454249.1">
    <property type="nucleotide sequence ID" value="NZ_BMFR01000002.1"/>
</dbReference>
<dbReference type="EMBL" id="BMFR01000002">
    <property type="protein sequence ID" value="GGG68267.1"/>
    <property type="molecule type" value="Genomic_DNA"/>
</dbReference>
<gene>
    <name evidence="2" type="ORF">GCM10011398_10130</name>
</gene>
<evidence type="ECO:0000313" key="2">
    <source>
        <dbReference type="EMBL" id="GGG68267.1"/>
    </source>
</evidence>
<name>A0A917H5Z5_9BACI</name>
<feature type="domain" description="Amidohydrolase 3" evidence="1">
    <location>
        <begin position="49"/>
        <end position="527"/>
    </location>
</feature>
<dbReference type="InterPro" id="IPR011059">
    <property type="entry name" value="Metal-dep_hydrolase_composite"/>
</dbReference>
<dbReference type="PANTHER" id="PTHR22642:SF2">
    <property type="entry name" value="PROTEIN LONG AFTER FAR-RED 3"/>
    <property type="match status" value="1"/>
</dbReference>
<dbReference type="Proteomes" id="UP000622860">
    <property type="component" value="Unassembled WGS sequence"/>
</dbReference>
<dbReference type="PANTHER" id="PTHR22642">
    <property type="entry name" value="IMIDAZOLONEPROPIONASE"/>
    <property type="match status" value="1"/>
</dbReference>
<comment type="caution">
    <text evidence="2">The sequence shown here is derived from an EMBL/GenBank/DDBJ whole genome shotgun (WGS) entry which is preliminary data.</text>
</comment>
<dbReference type="SUPFAM" id="SSF51338">
    <property type="entry name" value="Composite domain of metallo-dependent hydrolases"/>
    <property type="match status" value="1"/>
</dbReference>
<proteinExistence type="predicted"/>
<dbReference type="Gene3D" id="2.30.40.10">
    <property type="entry name" value="Urease, subunit C, domain 1"/>
    <property type="match status" value="1"/>
</dbReference>
<dbReference type="InterPro" id="IPR032466">
    <property type="entry name" value="Metal_Hydrolase"/>
</dbReference>
<dbReference type="InterPro" id="IPR033932">
    <property type="entry name" value="YtcJ-like"/>
</dbReference>
<evidence type="ECO:0000313" key="3">
    <source>
        <dbReference type="Proteomes" id="UP000622860"/>
    </source>
</evidence>
<dbReference type="Gene3D" id="3.20.20.140">
    <property type="entry name" value="Metal-dependent hydrolases"/>
    <property type="match status" value="1"/>
</dbReference>
<reference evidence="2" key="2">
    <citation type="submission" date="2020-09" db="EMBL/GenBank/DDBJ databases">
        <authorList>
            <person name="Sun Q."/>
            <person name="Zhou Y."/>
        </authorList>
    </citation>
    <scope>NUCLEOTIDE SEQUENCE</scope>
    <source>
        <strain evidence="2">CGMCC 1.12754</strain>
    </source>
</reference>
<dbReference type="CDD" id="cd01300">
    <property type="entry name" value="YtcJ_like"/>
    <property type="match status" value="1"/>
</dbReference>
<keyword evidence="3" id="KW-1185">Reference proteome</keyword>
<dbReference type="Pfam" id="PF07969">
    <property type="entry name" value="Amidohydro_3"/>
    <property type="match status" value="1"/>
</dbReference>
<sequence length="534" mass="59814">MRKIYTNGRVYTFDPCKPYVQAVVIENGRFIDMGTNEEMQLQWGSTANEMVDLHGKTVTPGLTDSHLHLSMIANKFLILDLTGITSKREMLEKIRVKASTLKPGEWLLGTGWDENLFTDGMIPTITELDYAAPHCPLFLTRICSHAHLVNTKALEVSQYHPSITIPEGGSIVLDEVTKTPTGVVLESASELIKRYIPERSYDELKNAMREAIQYTMEKGLTSVHTNDPLYLGGLDQTYKIYDELLNQEKLGLRCNLLINHEFLEDLKKNGMYAGYGNDTLQIGAVKIFADGAFGRRTALLSEPYSDAPGEYGEAMYDQDALYEIVRSARDLSMPIAVHTIGDKAVENVLDVLDKLPAASHRDRIIHVQVLQEELINRLANPNIIADIQPRFIVGDFPWVQERLGEKRIGLSYAWKTLMEAGVICAGGSDSPVEPVEPLLGIHAAVTRRAPGQNHAGWNEWEKLSMYDAFKLFTELGAYPTNEETVKGTISRGKLADMTVYSKNPFEMEDPDELLKTDIDMTIIGGEIKYHRCIS</sequence>
<dbReference type="GO" id="GO:0016810">
    <property type="term" value="F:hydrolase activity, acting on carbon-nitrogen (but not peptide) bonds"/>
    <property type="evidence" value="ECO:0007669"/>
    <property type="project" value="InterPro"/>
</dbReference>
<dbReference type="InterPro" id="IPR013108">
    <property type="entry name" value="Amidohydro_3"/>
</dbReference>
<accession>A0A917H5Z5</accession>
<reference evidence="2" key="1">
    <citation type="journal article" date="2014" name="Int. J. Syst. Evol. Microbiol.">
        <title>Complete genome sequence of Corynebacterium casei LMG S-19264T (=DSM 44701T), isolated from a smear-ripened cheese.</title>
        <authorList>
            <consortium name="US DOE Joint Genome Institute (JGI-PGF)"/>
            <person name="Walter F."/>
            <person name="Albersmeier A."/>
            <person name="Kalinowski J."/>
            <person name="Ruckert C."/>
        </authorList>
    </citation>
    <scope>NUCLEOTIDE SEQUENCE</scope>
    <source>
        <strain evidence="2">CGMCC 1.12754</strain>
    </source>
</reference>
<dbReference type="Gene3D" id="3.10.310.70">
    <property type="match status" value="1"/>
</dbReference>
<organism evidence="2 3">
    <name type="scientific">Virgibacillus oceani</name>
    <dbReference type="NCBI Taxonomy" id="1479511"/>
    <lineage>
        <taxon>Bacteria</taxon>
        <taxon>Bacillati</taxon>
        <taxon>Bacillota</taxon>
        <taxon>Bacilli</taxon>
        <taxon>Bacillales</taxon>
        <taxon>Bacillaceae</taxon>
        <taxon>Virgibacillus</taxon>
    </lineage>
</organism>
<dbReference type="SUPFAM" id="SSF51556">
    <property type="entry name" value="Metallo-dependent hydrolases"/>
    <property type="match status" value="1"/>
</dbReference>